<evidence type="ECO:0000256" key="5">
    <source>
        <dbReference type="ARBA" id="ARBA00022827"/>
    </source>
</evidence>
<dbReference type="SUPFAM" id="SSF63380">
    <property type="entry name" value="Riboflavin synthase domain-like"/>
    <property type="match status" value="1"/>
</dbReference>
<evidence type="ECO:0000256" key="1">
    <source>
        <dbReference type="ARBA" id="ARBA00001974"/>
    </source>
</evidence>
<dbReference type="Gene3D" id="3.40.50.80">
    <property type="entry name" value="Nucleotide-binding domain of ferredoxin-NADP reductase (FNR) module"/>
    <property type="match status" value="1"/>
</dbReference>
<keyword evidence="2" id="KW-0285">Flavoprotein</keyword>
<dbReference type="InterPro" id="IPR017927">
    <property type="entry name" value="FAD-bd_FR_type"/>
</dbReference>
<dbReference type="EMBL" id="NZBU01000005">
    <property type="protein sequence ID" value="MAG22031.1"/>
    <property type="molecule type" value="Genomic_DNA"/>
</dbReference>
<accession>A0A2D6M0U5</accession>
<dbReference type="InterPro" id="IPR017938">
    <property type="entry name" value="Riboflavin_synthase-like_b-brl"/>
</dbReference>
<feature type="domain" description="FAD-binding FR-type" evidence="9">
    <location>
        <begin position="1"/>
        <end position="96"/>
    </location>
</feature>
<dbReference type="GO" id="GO:0051537">
    <property type="term" value="F:2 iron, 2 sulfur cluster binding"/>
    <property type="evidence" value="ECO:0007669"/>
    <property type="project" value="UniProtKB-KW"/>
</dbReference>
<dbReference type="PANTHER" id="PTHR47354:SF6">
    <property type="entry name" value="NADH OXIDOREDUCTASE HCR"/>
    <property type="match status" value="1"/>
</dbReference>
<evidence type="ECO:0000256" key="2">
    <source>
        <dbReference type="ARBA" id="ARBA00022630"/>
    </source>
</evidence>
<sequence length="234" mass="26790">MKATFLSKKEEVPGIKTFMFKPSEPYEYIAGQFAFFNFELNEKSFKKHFTISNGPGQENIEFTTIISESKYKQALDSLEVGHEIELSEPMGEFTLEKNKEKPLAFLQGGIGITPVKSMLEFLADKGVKRDIIIFYSNRTEERIVFREELDELAEKTSAKIVHTLTKLDEKEKKNWAGETGYINKEMIENHLANVTKTFFYIAGPPKFVEAMQKLLTKDVDILTKDVAVENFAGY</sequence>
<dbReference type="Pfam" id="PF00175">
    <property type="entry name" value="NAD_binding_1"/>
    <property type="match status" value="1"/>
</dbReference>
<dbReference type="PROSITE" id="PS51384">
    <property type="entry name" value="FAD_FR"/>
    <property type="match status" value="1"/>
</dbReference>
<reference evidence="11" key="1">
    <citation type="submission" date="2017-09" db="EMBL/GenBank/DDBJ databases">
        <title>The Reconstruction of 2,631 Draft Metagenome-Assembled Genomes from the Global Oceans.</title>
        <authorList>
            <person name="Tully B.J."/>
            <person name="Graham E.D."/>
            <person name="Heidelberg J.F."/>
        </authorList>
    </citation>
    <scope>NUCLEOTIDE SEQUENCE [LARGE SCALE GENOMIC DNA]</scope>
</reference>
<name>A0A2D6M0U5_9ARCH</name>
<protein>
    <recommendedName>
        <fullName evidence="9">FAD-binding FR-type domain-containing protein</fullName>
    </recommendedName>
</protein>
<comment type="cofactor">
    <cofactor evidence="1">
        <name>FAD</name>
        <dbReference type="ChEBI" id="CHEBI:57692"/>
    </cofactor>
</comment>
<gene>
    <name evidence="10" type="ORF">CL943_01825</name>
</gene>
<dbReference type="Gene3D" id="2.40.30.10">
    <property type="entry name" value="Translation factors"/>
    <property type="match status" value="1"/>
</dbReference>
<keyword evidence="3" id="KW-0001">2Fe-2S</keyword>
<evidence type="ECO:0000256" key="4">
    <source>
        <dbReference type="ARBA" id="ARBA00022723"/>
    </source>
</evidence>
<dbReference type="InterPro" id="IPR001433">
    <property type="entry name" value="OxRdtase_FAD/NAD-bd"/>
</dbReference>
<evidence type="ECO:0000259" key="9">
    <source>
        <dbReference type="PROSITE" id="PS51384"/>
    </source>
</evidence>
<keyword evidence="6" id="KW-0560">Oxidoreductase</keyword>
<evidence type="ECO:0000256" key="3">
    <source>
        <dbReference type="ARBA" id="ARBA00022714"/>
    </source>
</evidence>
<dbReference type="AlphaFoldDB" id="A0A2D6M0U5"/>
<dbReference type="GO" id="GO:0046872">
    <property type="term" value="F:metal ion binding"/>
    <property type="evidence" value="ECO:0007669"/>
    <property type="project" value="UniProtKB-KW"/>
</dbReference>
<dbReference type="Proteomes" id="UP000226592">
    <property type="component" value="Unassembled WGS sequence"/>
</dbReference>
<keyword evidence="8" id="KW-0411">Iron-sulfur</keyword>
<keyword evidence="5" id="KW-0274">FAD</keyword>
<evidence type="ECO:0000256" key="8">
    <source>
        <dbReference type="ARBA" id="ARBA00023014"/>
    </source>
</evidence>
<evidence type="ECO:0000313" key="11">
    <source>
        <dbReference type="Proteomes" id="UP000226592"/>
    </source>
</evidence>
<dbReference type="CDD" id="cd00322">
    <property type="entry name" value="FNR_like"/>
    <property type="match status" value="1"/>
</dbReference>
<dbReference type="GO" id="GO:0016491">
    <property type="term" value="F:oxidoreductase activity"/>
    <property type="evidence" value="ECO:0007669"/>
    <property type="project" value="UniProtKB-KW"/>
</dbReference>
<proteinExistence type="predicted"/>
<comment type="caution">
    <text evidence="10">The sequence shown here is derived from an EMBL/GenBank/DDBJ whole genome shotgun (WGS) entry which is preliminary data.</text>
</comment>
<evidence type="ECO:0000256" key="7">
    <source>
        <dbReference type="ARBA" id="ARBA00023004"/>
    </source>
</evidence>
<keyword evidence="4" id="KW-0479">Metal-binding</keyword>
<evidence type="ECO:0000256" key="6">
    <source>
        <dbReference type="ARBA" id="ARBA00023002"/>
    </source>
</evidence>
<dbReference type="SUPFAM" id="SSF52343">
    <property type="entry name" value="Ferredoxin reductase-like, C-terminal NADP-linked domain"/>
    <property type="match status" value="1"/>
</dbReference>
<dbReference type="InterPro" id="IPR039261">
    <property type="entry name" value="FNR_nucleotide-bd"/>
</dbReference>
<keyword evidence="7" id="KW-0408">Iron</keyword>
<dbReference type="PANTHER" id="PTHR47354">
    <property type="entry name" value="NADH OXIDOREDUCTASE HCR"/>
    <property type="match status" value="1"/>
</dbReference>
<dbReference type="InterPro" id="IPR050415">
    <property type="entry name" value="MRET"/>
</dbReference>
<dbReference type="PRINTS" id="PR00410">
    <property type="entry name" value="PHEHYDRXLASE"/>
</dbReference>
<evidence type="ECO:0000313" key="10">
    <source>
        <dbReference type="EMBL" id="MAG22031.1"/>
    </source>
</evidence>
<organism evidence="10 11">
    <name type="scientific">Candidatus Iainarchaeum sp</name>
    <dbReference type="NCBI Taxonomy" id="3101447"/>
    <lineage>
        <taxon>Archaea</taxon>
        <taxon>Candidatus Iainarchaeota</taxon>
        <taxon>Candidatus Iainarchaeia</taxon>
        <taxon>Candidatus Iainarchaeales</taxon>
        <taxon>Candidatus Iainarchaeaceae</taxon>
        <taxon>Candidatus Iainarchaeum</taxon>
    </lineage>
</organism>